<name>A0A4Z1L114_9HELO</name>
<protein>
    <recommendedName>
        <fullName evidence="5">Phytocyanin domain-containing protein</fullName>
    </recommendedName>
</protein>
<proteinExistence type="predicted"/>
<dbReference type="CDD" id="cd00920">
    <property type="entry name" value="Cupredoxin"/>
    <property type="match status" value="1"/>
</dbReference>
<evidence type="ECO:0008006" key="5">
    <source>
        <dbReference type="Google" id="ProtNLM"/>
    </source>
</evidence>
<reference evidence="3 4" key="1">
    <citation type="submission" date="2017-12" db="EMBL/GenBank/DDBJ databases">
        <title>Comparative genomics of Botrytis spp.</title>
        <authorList>
            <person name="Valero-Jimenez C.A."/>
            <person name="Tapia P."/>
            <person name="Veloso J."/>
            <person name="Silva-Moreno E."/>
            <person name="Staats M."/>
            <person name="Valdes J.H."/>
            <person name="Van Kan J.A.L."/>
        </authorList>
    </citation>
    <scope>NUCLEOTIDE SEQUENCE [LARGE SCALE GENOMIC DNA]</scope>
    <source>
        <strain evidence="3 4">MUCL3349</strain>
    </source>
</reference>
<keyword evidence="2" id="KW-0732">Signal</keyword>
<dbReference type="PANTHER" id="PTHR34883">
    <property type="entry name" value="SERINE-RICH PROTEIN, PUTATIVE-RELATED-RELATED"/>
    <property type="match status" value="1"/>
</dbReference>
<evidence type="ECO:0000313" key="4">
    <source>
        <dbReference type="Proteomes" id="UP000297280"/>
    </source>
</evidence>
<feature type="signal peptide" evidence="2">
    <location>
        <begin position="1"/>
        <end position="22"/>
    </location>
</feature>
<dbReference type="Proteomes" id="UP000297280">
    <property type="component" value="Unassembled WGS sequence"/>
</dbReference>
<evidence type="ECO:0000313" key="3">
    <source>
        <dbReference type="EMBL" id="TGO90376.1"/>
    </source>
</evidence>
<feature type="region of interest" description="Disordered" evidence="1">
    <location>
        <begin position="202"/>
        <end position="235"/>
    </location>
</feature>
<evidence type="ECO:0000256" key="1">
    <source>
        <dbReference type="SAM" id="MobiDB-lite"/>
    </source>
</evidence>
<dbReference type="InterPro" id="IPR008972">
    <property type="entry name" value="Cupredoxin"/>
</dbReference>
<evidence type="ECO:0000256" key="2">
    <source>
        <dbReference type="SAM" id="SignalP"/>
    </source>
</evidence>
<dbReference type="AlphaFoldDB" id="A0A4Z1L114"/>
<dbReference type="InterPro" id="IPR052953">
    <property type="entry name" value="Ser-rich/MCO-related"/>
</dbReference>
<dbReference type="STRING" id="87229.A0A4Z1L114"/>
<dbReference type="PANTHER" id="PTHR34883:SF16">
    <property type="entry name" value="RICH PROTEIN, PUTATIVE-RELATED"/>
    <property type="match status" value="1"/>
</dbReference>
<sequence length="273" mass="29045">MHFYLFLTTMLAILPELPGAKCLSTSMCPFQTGTATRNTSTHSVIVGAAGRLAFNPSRLNVAFGDKVLFEFLALNHTLTQSSLQNPCTWNASGGIDTGFKQFNPSNTSGKFVVEYTVESSIPLWFFCSQKRPISHCHEGMVFALNPGMSFGTFLQAATGAIVTASNTRASAYSIGSVASNPLLLPNSKTSSSSYTQSYESRTTSLLNGPSNSYTRSVGSQTTPTSKASPSSDISMPASATKISNGGFRNGGFGIIAFSFVLALANLRRHDLEA</sequence>
<dbReference type="SUPFAM" id="SSF49503">
    <property type="entry name" value="Cupredoxins"/>
    <property type="match status" value="1"/>
</dbReference>
<accession>A0A4Z1L114</accession>
<dbReference type="EMBL" id="PQXO01000067">
    <property type="protein sequence ID" value="TGO90376.1"/>
    <property type="molecule type" value="Genomic_DNA"/>
</dbReference>
<organism evidence="3 4">
    <name type="scientific">Botrytis porri</name>
    <dbReference type="NCBI Taxonomy" id="87229"/>
    <lineage>
        <taxon>Eukaryota</taxon>
        <taxon>Fungi</taxon>
        <taxon>Dikarya</taxon>
        <taxon>Ascomycota</taxon>
        <taxon>Pezizomycotina</taxon>
        <taxon>Leotiomycetes</taxon>
        <taxon>Helotiales</taxon>
        <taxon>Sclerotiniaceae</taxon>
        <taxon>Botrytis</taxon>
    </lineage>
</organism>
<keyword evidence="4" id="KW-1185">Reference proteome</keyword>
<dbReference type="Gene3D" id="2.60.40.420">
    <property type="entry name" value="Cupredoxins - blue copper proteins"/>
    <property type="match status" value="1"/>
</dbReference>
<gene>
    <name evidence="3" type="ORF">BPOR_0067g00180</name>
</gene>
<feature type="chain" id="PRO_5021404317" description="Phytocyanin domain-containing protein" evidence="2">
    <location>
        <begin position="23"/>
        <end position="273"/>
    </location>
</feature>
<feature type="compositionally biased region" description="Polar residues" evidence="1">
    <location>
        <begin position="205"/>
        <end position="233"/>
    </location>
</feature>
<comment type="caution">
    <text evidence="3">The sequence shown here is derived from an EMBL/GenBank/DDBJ whole genome shotgun (WGS) entry which is preliminary data.</text>
</comment>